<sequence length="124" mass="14026">MATYHNQVFVSMPEHEVHDERSPIYFTCIQEGLIVRATYTGEGIQYGTLVGMVDKEGELHFKYHHVNKNDELRSGVGKLVPERQPDGRLTLTGTWQGIDGAQQEKMQCCAFQGQGARHLNYTSL</sequence>
<proteinExistence type="predicted"/>
<organism evidence="1 2">
    <name type="scientific">Fictibacillus terranigra</name>
    <dbReference type="NCBI Taxonomy" id="3058424"/>
    <lineage>
        <taxon>Bacteria</taxon>
        <taxon>Bacillati</taxon>
        <taxon>Bacillota</taxon>
        <taxon>Bacilli</taxon>
        <taxon>Bacillales</taxon>
        <taxon>Fictibacillaceae</taxon>
        <taxon>Fictibacillus</taxon>
    </lineage>
</organism>
<dbReference type="RefSeq" id="WP_290398074.1">
    <property type="nucleotide sequence ID" value="NZ_JAUHLN010000001.1"/>
</dbReference>
<dbReference type="Pfam" id="PF26421">
    <property type="entry name" value="Avidin_like"/>
    <property type="match status" value="1"/>
</dbReference>
<dbReference type="EMBL" id="JAUHLN010000001">
    <property type="protein sequence ID" value="MDN4071925.1"/>
    <property type="molecule type" value="Genomic_DNA"/>
</dbReference>
<gene>
    <name evidence="1" type="ORF">QYF49_02625</name>
</gene>
<evidence type="ECO:0000313" key="1">
    <source>
        <dbReference type="EMBL" id="MDN4071925.1"/>
    </source>
</evidence>
<reference evidence="1" key="1">
    <citation type="submission" date="2023-06" db="EMBL/GenBank/DDBJ databases">
        <title>Draft Genome Sequences of Representative Paenibacillus Polymyxa, Bacillus cereus, Fictibacillus sp., and Brevibacillus agri Strains Isolated from Amazonian Dark Earth.</title>
        <authorList>
            <person name="Pellegrinetti T.A."/>
            <person name="Cunha I.C.M."/>
            <person name="Chaves M.G."/>
            <person name="Freitas A.S."/>
            <person name="Silva A.V.R."/>
            <person name="Tsai S.M."/>
            <person name="Mendes L.W."/>
        </authorList>
    </citation>
    <scope>NUCLEOTIDE SEQUENCE</scope>
    <source>
        <strain evidence="1">CENA-BCM004</strain>
    </source>
</reference>
<keyword evidence="2" id="KW-1185">Reference proteome</keyword>
<name>A0ABT8E203_9BACL</name>
<comment type="caution">
    <text evidence="1">The sequence shown here is derived from an EMBL/GenBank/DDBJ whole genome shotgun (WGS) entry which is preliminary data.</text>
</comment>
<dbReference type="Proteomes" id="UP001168694">
    <property type="component" value="Unassembled WGS sequence"/>
</dbReference>
<evidence type="ECO:0000313" key="2">
    <source>
        <dbReference type="Proteomes" id="UP001168694"/>
    </source>
</evidence>
<dbReference type="InterPro" id="IPR058595">
    <property type="entry name" value="Avidin-like"/>
</dbReference>
<accession>A0ABT8E203</accession>
<protein>
    <submittedName>
        <fullName evidence="1">N-acetylglutamate synthase</fullName>
    </submittedName>
</protein>